<feature type="domain" description="VTT" evidence="7">
    <location>
        <begin position="30"/>
        <end position="156"/>
    </location>
</feature>
<evidence type="ECO:0000313" key="9">
    <source>
        <dbReference type="EMBL" id="QXL89279.1"/>
    </source>
</evidence>
<evidence type="ECO:0000256" key="3">
    <source>
        <dbReference type="ARBA" id="ARBA00022692"/>
    </source>
</evidence>
<protein>
    <submittedName>
        <fullName evidence="9">DedA family protein</fullName>
    </submittedName>
</protein>
<dbReference type="AlphaFoldDB" id="A0A975TX18"/>
<keyword evidence="5 6" id="KW-0472">Membrane</keyword>
<dbReference type="PANTHER" id="PTHR42709">
    <property type="entry name" value="ALKALINE PHOSPHATASE LIKE PROTEIN"/>
    <property type="match status" value="1"/>
</dbReference>
<sequence>MTETVLSLVSAYGALIVAICAFLSCLLVPIPTSLVMLSAGAFVAAGDLTFAAIWMAAWGAAVLGDNTGFLIGRTGGARVIARLARAPSRAKVIARAEASLAGYDGLGVFFSTWLFAPLGPYVNFVAGSIRMPWARYAVFDMAGEAIWVSFYLGLGYAFGDHIDDLSMLLGNASGFLVAGLITVALGFALIGRIKPAK</sequence>
<dbReference type="InterPro" id="IPR051311">
    <property type="entry name" value="DedA_domain"/>
</dbReference>
<feature type="transmembrane region" description="Helical" evidence="6">
    <location>
        <begin position="165"/>
        <end position="190"/>
    </location>
</feature>
<dbReference type="Pfam" id="PF09335">
    <property type="entry name" value="VTT_dom"/>
    <property type="match status" value="1"/>
</dbReference>
<evidence type="ECO:0000256" key="4">
    <source>
        <dbReference type="ARBA" id="ARBA00022989"/>
    </source>
</evidence>
<dbReference type="EMBL" id="JAIMBW010000001">
    <property type="protein sequence ID" value="MBY4892536.1"/>
    <property type="molecule type" value="Genomic_DNA"/>
</dbReference>
<name>A0A975TX18_9RHOB</name>
<dbReference type="PANTHER" id="PTHR42709:SF6">
    <property type="entry name" value="UNDECAPRENYL PHOSPHATE TRANSPORTER A"/>
    <property type="match status" value="1"/>
</dbReference>
<evidence type="ECO:0000259" key="7">
    <source>
        <dbReference type="Pfam" id="PF09335"/>
    </source>
</evidence>
<feature type="transmembrane region" description="Helical" evidence="6">
    <location>
        <begin position="138"/>
        <end position="159"/>
    </location>
</feature>
<feature type="transmembrane region" description="Helical" evidence="6">
    <location>
        <begin position="34"/>
        <end position="57"/>
    </location>
</feature>
<reference evidence="9 10" key="1">
    <citation type="submission" date="2021-07" db="EMBL/GenBank/DDBJ databases">
        <title>Karlodiniumbacter phycospheric gen. nov., sp. nov., a phycosphere bacterium isolated from karlodinium veneficum.</title>
        <authorList>
            <person name="Peng Y."/>
            <person name="Jiang L."/>
            <person name="Lee J."/>
        </authorList>
    </citation>
    <scope>NUCLEOTIDE SEQUENCE</scope>
    <source>
        <strain evidence="9 10">N5</strain>
    </source>
</reference>
<keyword evidence="3 6" id="KW-0812">Transmembrane</keyword>
<gene>
    <name evidence="8" type="ORF">KUL25_07140</name>
    <name evidence="9" type="ORF">KUL25_07145</name>
</gene>
<dbReference type="GO" id="GO:0005886">
    <property type="term" value="C:plasma membrane"/>
    <property type="evidence" value="ECO:0007669"/>
    <property type="project" value="UniProtKB-SubCell"/>
</dbReference>
<dbReference type="RefSeq" id="WP_257892321.1">
    <property type="nucleotide sequence ID" value="NZ_JAIMBW010000001.1"/>
</dbReference>
<organism evidence="9">
    <name type="scientific">Gymnodinialimonas phycosphaerae</name>
    <dbReference type="NCBI Taxonomy" id="2841589"/>
    <lineage>
        <taxon>Bacteria</taxon>
        <taxon>Pseudomonadati</taxon>
        <taxon>Pseudomonadota</taxon>
        <taxon>Alphaproteobacteria</taxon>
        <taxon>Rhodobacterales</taxon>
        <taxon>Paracoccaceae</taxon>
        <taxon>Gymnodinialimonas</taxon>
    </lineage>
</organism>
<keyword evidence="2" id="KW-1003">Cell membrane</keyword>
<accession>A0A975TX18</accession>
<feature type="transmembrane region" description="Helical" evidence="6">
    <location>
        <begin position="6"/>
        <end position="27"/>
    </location>
</feature>
<evidence type="ECO:0000256" key="5">
    <source>
        <dbReference type="ARBA" id="ARBA00023136"/>
    </source>
</evidence>
<feature type="transmembrane region" description="Helical" evidence="6">
    <location>
        <begin position="106"/>
        <end position="126"/>
    </location>
</feature>
<evidence type="ECO:0000256" key="1">
    <source>
        <dbReference type="ARBA" id="ARBA00004651"/>
    </source>
</evidence>
<evidence type="ECO:0000256" key="6">
    <source>
        <dbReference type="SAM" id="Phobius"/>
    </source>
</evidence>
<proteinExistence type="predicted"/>
<comment type="subcellular location">
    <subcellularLocation>
        <location evidence="1">Cell membrane</location>
        <topology evidence="1">Multi-pass membrane protein</topology>
    </subcellularLocation>
</comment>
<keyword evidence="4 6" id="KW-1133">Transmembrane helix</keyword>
<dbReference type="EMBL" id="CP078073">
    <property type="protein sequence ID" value="QXL89279.1"/>
    <property type="molecule type" value="Genomic_DNA"/>
</dbReference>
<dbReference type="Proteomes" id="UP000693972">
    <property type="component" value="Unassembled WGS sequence"/>
</dbReference>
<evidence type="ECO:0000256" key="2">
    <source>
        <dbReference type="ARBA" id="ARBA00022475"/>
    </source>
</evidence>
<evidence type="ECO:0000313" key="10">
    <source>
        <dbReference type="Proteomes" id="UP000693972"/>
    </source>
</evidence>
<evidence type="ECO:0000313" key="8">
    <source>
        <dbReference type="EMBL" id="MBY4892536.1"/>
    </source>
</evidence>
<dbReference type="InterPro" id="IPR032816">
    <property type="entry name" value="VTT_dom"/>
</dbReference>
<keyword evidence="10" id="KW-1185">Reference proteome</keyword>